<dbReference type="InParanoid" id="A0A1X7URQ7"/>
<dbReference type="InterPro" id="IPR026825">
    <property type="entry name" value="Vac14"/>
</dbReference>
<proteinExistence type="predicted"/>
<dbReference type="PANTHER" id="PTHR16023:SF0">
    <property type="entry name" value="PROTEIN VAC14 HOMOLOG"/>
    <property type="match status" value="1"/>
</dbReference>
<evidence type="ECO:0000313" key="1">
    <source>
        <dbReference type="EnsemblMetazoa" id="Aqu2.1.30199_001"/>
    </source>
</evidence>
<dbReference type="PANTHER" id="PTHR16023">
    <property type="entry name" value="TAX1 BINDING PROTEIN-RELATED"/>
    <property type="match status" value="1"/>
</dbReference>
<dbReference type="SUPFAM" id="SSF48371">
    <property type="entry name" value="ARM repeat"/>
    <property type="match status" value="1"/>
</dbReference>
<reference evidence="1" key="1">
    <citation type="submission" date="2017-05" db="UniProtKB">
        <authorList>
            <consortium name="EnsemblMetazoa"/>
        </authorList>
    </citation>
    <scope>IDENTIFICATION</scope>
</reference>
<dbReference type="AlphaFoldDB" id="A0A1X7URQ7"/>
<organism evidence="1">
    <name type="scientific">Amphimedon queenslandica</name>
    <name type="common">Sponge</name>
    <dbReference type="NCBI Taxonomy" id="400682"/>
    <lineage>
        <taxon>Eukaryota</taxon>
        <taxon>Metazoa</taxon>
        <taxon>Porifera</taxon>
        <taxon>Demospongiae</taxon>
        <taxon>Heteroscleromorpha</taxon>
        <taxon>Haplosclerida</taxon>
        <taxon>Niphatidae</taxon>
        <taxon>Amphimedon</taxon>
    </lineage>
</organism>
<dbReference type="Pfam" id="PF12755">
    <property type="entry name" value="Vac14_Fab1_bd"/>
    <property type="match status" value="1"/>
</dbReference>
<protein>
    <submittedName>
        <fullName evidence="1">Uncharacterized protein</fullName>
    </submittedName>
</protein>
<name>A0A1X7URQ7_AMPQE</name>
<dbReference type="OrthoDB" id="5574975at2759"/>
<dbReference type="STRING" id="400682.A0A1X7URQ7"/>
<dbReference type="InterPro" id="IPR016024">
    <property type="entry name" value="ARM-type_fold"/>
</dbReference>
<dbReference type="EnsemblMetazoa" id="Aqu2.1.30199_001">
    <property type="protein sequence ID" value="Aqu2.1.30199_001"/>
    <property type="gene ID" value="Aqu2.1.30199"/>
</dbReference>
<dbReference type="GO" id="GO:0010008">
    <property type="term" value="C:endosome membrane"/>
    <property type="evidence" value="ECO:0007669"/>
    <property type="project" value="TreeGrafter"/>
</dbReference>
<dbReference type="GO" id="GO:0070772">
    <property type="term" value="C:PAS complex"/>
    <property type="evidence" value="ECO:0007669"/>
    <property type="project" value="InterPro"/>
</dbReference>
<dbReference type="eggNOG" id="KOG0212">
    <property type="taxonomic scope" value="Eukaryota"/>
</dbReference>
<accession>A0A1X7URQ7</accession>
<dbReference type="GO" id="GO:0006661">
    <property type="term" value="P:phosphatidylinositol biosynthetic process"/>
    <property type="evidence" value="ECO:0007669"/>
    <property type="project" value="InterPro"/>
</dbReference>
<sequence>MSRYTELGADSGVFRRFEMDQDERNLNLFLMLSVINFIKLLRLCAILKQWINHIVELFLPSLPFCAINGTVQILFQSCIGMNLQELVQPVLICFNVQDARVRYYACESLYNISEVAIGAVLVFFNAMFNGLCKLGVVRLSCASDSNVRYGAELLDRLMKCVVSFGWILYIHIKIAVTDKRHNLLHNDFTPDCDSTLLLIIDDYPRKKIRVKLLFK</sequence>